<dbReference type="PROSITE" id="PS51085">
    <property type="entry name" value="2FE2S_FER_2"/>
    <property type="match status" value="1"/>
</dbReference>
<dbReference type="InterPro" id="IPR050157">
    <property type="entry name" value="PSI_iron-sulfur_center"/>
</dbReference>
<feature type="domain" description="4Fe-4S ferredoxin-type" evidence="7">
    <location>
        <begin position="164"/>
        <end position="194"/>
    </location>
</feature>
<dbReference type="GO" id="GO:0046872">
    <property type="term" value="F:metal ion binding"/>
    <property type="evidence" value="ECO:0007669"/>
    <property type="project" value="UniProtKB-KW"/>
</dbReference>
<dbReference type="EMBL" id="OJIN01000012">
    <property type="protein sequence ID" value="SPD71883.1"/>
    <property type="molecule type" value="Genomic_DNA"/>
</dbReference>
<dbReference type="Pfam" id="PF12838">
    <property type="entry name" value="Fer4_7"/>
    <property type="match status" value="1"/>
</dbReference>
<dbReference type="GO" id="GO:0051539">
    <property type="term" value="F:4 iron, 4 sulfur cluster binding"/>
    <property type="evidence" value="ECO:0007669"/>
    <property type="project" value="UniProtKB-KW"/>
</dbReference>
<gene>
    <name evidence="8" type="ORF">PITCH_A1090010</name>
</gene>
<dbReference type="FunFam" id="3.30.70.20:FF:000035">
    <property type="entry name" value="Iron hydrogenase 1"/>
    <property type="match status" value="1"/>
</dbReference>
<keyword evidence="3" id="KW-0677">Repeat</keyword>
<evidence type="ECO:0000256" key="2">
    <source>
        <dbReference type="ARBA" id="ARBA00022723"/>
    </source>
</evidence>
<keyword evidence="2" id="KW-0479">Metal-binding</keyword>
<sequence>MKEIDTKKLINFSINGTPAQAKEGWTVLDTARNMGIHIPTLCHHEAVEPSGACRLCVVEARDGAWSKVVVSCMYPPYEGVEILTDSERVKNVRRWVLEMLLAQCPASREIKALAAEYGVKSTRFRIKNPEEQCMLCGLCVRVCAEVVGVQAISLGSRGVLKHVSTPYMVPNRACIACGSCVTVCPTGAMQARLDKVRGDVSQRTGHGFAH</sequence>
<protein>
    <submittedName>
        <fullName evidence="8">Ferredoxin</fullName>
    </submittedName>
</protein>
<reference evidence="8" key="1">
    <citation type="submission" date="2018-01" db="EMBL/GenBank/DDBJ databases">
        <authorList>
            <person name="Regsiter A."/>
            <person name="William W."/>
        </authorList>
    </citation>
    <scope>NUCLEOTIDE SEQUENCE</scope>
    <source>
        <strain evidence="8">TRIP AH-1</strain>
    </source>
</reference>
<name>A0A445MQZ9_9BACT</name>
<evidence type="ECO:0000313" key="8">
    <source>
        <dbReference type="EMBL" id="SPD71883.1"/>
    </source>
</evidence>
<dbReference type="InterPro" id="IPR036010">
    <property type="entry name" value="2Fe-2S_ferredoxin-like_sf"/>
</dbReference>
<dbReference type="InterPro" id="IPR017896">
    <property type="entry name" value="4Fe4S_Fe-S-bd"/>
</dbReference>
<accession>A0A445MQZ9</accession>
<dbReference type="InterPro" id="IPR001041">
    <property type="entry name" value="2Fe-2S_ferredoxin-type"/>
</dbReference>
<keyword evidence="4" id="KW-0408">Iron</keyword>
<evidence type="ECO:0000256" key="5">
    <source>
        <dbReference type="ARBA" id="ARBA00023014"/>
    </source>
</evidence>
<feature type="domain" description="4Fe-4S ferredoxin-type" evidence="7">
    <location>
        <begin position="122"/>
        <end position="157"/>
    </location>
</feature>
<evidence type="ECO:0000259" key="6">
    <source>
        <dbReference type="PROSITE" id="PS51085"/>
    </source>
</evidence>
<dbReference type="SUPFAM" id="SSF54292">
    <property type="entry name" value="2Fe-2S ferredoxin-like"/>
    <property type="match status" value="1"/>
</dbReference>
<keyword evidence="1" id="KW-0004">4Fe-4S</keyword>
<evidence type="ECO:0000256" key="1">
    <source>
        <dbReference type="ARBA" id="ARBA00022485"/>
    </source>
</evidence>
<dbReference type="InterPro" id="IPR017900">
    <property type="entry name" value="4Fe4S_Fe_S_CS"/>
</dbReference>
<organism evidence="8">
    <name type="scientific">uncultured Desulfobacterium sp</name>
    <dbReference type="NCBI Taxonomy" id="201089"/>
    <lineage>
        <taxon>Bacteria</taxon>
        <taxon>Pseudomonadati</taxon>
        <taxon>Thermodesulfobacteriota</taxon>
        <taxon>Desulfobacteria</taxon>
        <taxon>Desulfobacterales</taxon>
        <taxon>Desulfobacteriaceae</taxon>
        <taxon>Desulfobacterium</taxon>
        <taxon>environmental samples</taxon>
    </lineage>
</organism>
<evidence type="ECO:0000256" key="3">
    <source>
        <dbReference type="ARBA" id="ARBA00022737"/>
    </source>
</evidence>
<proteinExistence type="predicted"/>
<dbReference type="PROSITE" id="PS00198">
    <property type="entry name" value="4FE4S_FER_1"/>
    <property type="match status" value="1"/>
</dbReference>
<dbReference type="SUPFAM" id="SSF54862">
    <property type="entry name" value="4Fe-4S ferredoxins"/>
    <property type="match status" value="1"/>
</dbReference>
<dbReference type="Gene3D" id="3.10.20.740">
    <property type="match status" value="1"/>
</dbReference>
<feature type="domain" description="2Fe-2S ferredoxin-type" evidence="6">
    <location>
        <begin position="8"/>
        <end position="88"/>
    </location>
</feature>
<dbReference type="CDD" id="cd00207">
    <property type="entry name" value="fer2"/>
    <property type="match status" value="1"/>
</dbReference>
<evidence type="ECO:0000256" key="4">
    <source>
        <dbReference type="ARBA" id="ARBA00023004"/>
    </source>
</evidence>
<dbReference type="Pfam" id="PF13510">
    <property type="entry name" value="Fer2_4"/>
    <property type="match status" value="1"/>
</dbReference>
<dbReference type="PANTHER" id="PTHR24960:SF84">
    <property type="entry name" value="HYDROGENASE SUBUNIT"/>
    <property type="match status" value="1"/>
</dbReference>
<dbReference type="AlphaFoldDB" id="A0A445MQZ9"/>
<dbReference type="PANTHER" id="PTHR24960">
    <property type="entry name" value="PHOTOSYSTEM I IRON-SULFUR CENTER-RELATED"/>
    <property type="match status" value="1"/>
</dbReference>
<dbReference type="PROSITE" id="PS51379">
    <property type="entry name" value="4FE4S_FER_2"/>
    <property type="match status" value="2"/>
</dbReference>
<keyword evidence="5" id="KW-0411">Iron-sulfur</keyword>
<evidence type="ECO:0000259" key="7">
    <source>
        <dbReference type="PROSITE" id="PS51379"/>
    </source>
</evidence>
<dbReference type="Gene3D" id="3.30.70.20">
    <property type="match status" value="1"/>
</dbReference>